<reference evidence="1 2" key="1">
    <citation type="submission" date="2018-04" db="EMBL/GenBank/DDBJ databases">
        <title>Brenneria corticis sp.nov.</title>
        <authorList>
            <person name="Li Y."/>
        </authorList>
    </citation>
    <scope>NUCLEOTIDE SEQUENCE [LARGE SCALE GENOMIC DNA]</scope>
    <source>
        <strain evidence="1 2">LMG 2694</strain>
    </source>
</reference>
<feature type="non-terminal residue" evidence="1">
    <location>
        <position position="26"/>
    </location>
</feature>
<name>A0A2U1UIL4_9GAMM</name>
<dbReference type="Proteomes" id="UP000295985">
    <property type="component" value="Unassembled WGS sequence"/>
</dbReference>
<sequence>MPISIAAEFMKKYGKPLALITLVAFL</sequence>
<dbReference type="EMBL" id="QDKK01000037">
    <property type="protein sequence ID" value="PWC21467.1"/>
    <property type="molecule type" value="Genomic_DNA"/>
</dbReference>
<comment type="caution">
    <text evidence="1">The sequence shown here is derived from an EMBL/GenBank/DDBJ whole genome shotgun (WGS) entry which is preliminary data.</text>
</comment>
<organism evidence="1 2">
    <name type="scientific">Brenneria nigrifluens DSM 30175 = ATCC 13028</name>
    <dbReference type="NCBI Taxonomy" id="1121120"/>
    <lineage>
        <taxon>Bacteria</taxon>
        <taxon>Pseudomonadati</taxon>
        <taxon>Pseudomonadota</taxon>
        <taxon>Gammaproteobacteria</taxon>
        <taxon>Enterobacterales</taxon>
        <taxon>Pectobacteriaceae</taxon>
        <taxon>Brenneria</taxon>
    </lineage>
</organism>
<proteinExistence type="predicted"/>
<evidence type="ECO:0000313" key="2">
    <source>
        <dbReference type="Proteomes" id="UP000295985"/>
    </source>
</evidence>
<accession>A0A2U1UIL4</accession>
<protein>
    <submittedName>
        <fullName evidence="1">DUF2514 domain-containing protein</fullName>
    </submittedName>
</protein>
<dbReference type="AlphaFoldDB" id="A0A2U1UIL4"/>
<evidence type="ECO:0000313" key="1">
    <source>
        <dbReference type="EMBL" id="PWC21467.1"/>
    </source>
</evidence>
<gene>
    <name evidence="1" type="ORF">DDT54_18705</name>
</gene>